<evidence type="ECO:0000313" key="1">
    <source>
        <dbReference type="EMBL" id="DAD95183.1"/>
    </source>
</evidence>
<accession>A0A8S5NLG1</accession>
<reference evidence="1" key="1">
    <citation type="journal article" date="2021" name="Proc. Natl. Acad. Sci. U.S.A.">
        <title>A Catalog of Tens of Thousands of Viruses from Human Metagenomes Reveals Hidden Associations with Chronic Diseases.</title>
        <authorList>
            <person name="Tisza M.J."/>
            <person name="Buck C.B."/>
        </authorList>
    </citation>
    <scope>NUCLEOTIDE SEQUENCE</scope>
    <source>
        <strain evidence="1">CtsNK10</strain>
    </source>
</reference>
<name>A0A8S5NLG1_9CAUD</name>
<organism evidence="1">
    <name type="scientific">Podoviridae sp. ctsNK10</name>
    <dbReference type="NCBI Taxonomy" id="2826582"/>
    <lineage>
        <taxon>Viruses</taxon>
        <taxon>Duplodnaviria</taxon>
        <taxon>Heunggongvirae</taxon>
        <taxon>Uroviricota</taxon>
        <taxon>Caudoviricetes</taxon>
    </lineage>
</organism>
<proteinExistence type="predicted"/>
<sequence length="65" mass="7567">MFGIIRLSDSDYNVELVRIANILTSTAKFTQYDYSTSPMKLQYFKQVSDNNYGEWVDTETIMLTV</sequence>
<dbReference type="EMBL" id="BK015191">
    <property type="protein sequence ID" value="DAD95183.1"/>
    <property type="molecule type" value="Genomic_DNA"/>
</dbReference>
<protein>
    <submittedName>
        <fullName evidence="1">Uncharacterized protein</fullName>
    </submittedName>
</protein>